<dbReference type="EMBL" id="JBHSCY010000001">
    <property type="protein sequence ID" value="MFC4267415.1"/>
    <property type="molecule type" value="Genomic_DNA"/>
</dbReference>
<evidence type="ECO:0000313" key="1">
    <source>
        <dbReference type="EMBL" id="MFC4267415.1"/>
    </source>
</evidence>
<accession>A0ABV8R609</accession>
<proteinExistence type="predicted"/>
<organism evidence="1 2">
    <name type="scientific">Polaribacter marinivivus</name>
    <dbReference type="NCBI Taxonomy" id="1524260"/>
    <lineage>
        <taxon>Bacteria</taxon>
        <taxon>Pseudomonadati</taxon>
        <taxon>Bacteroidota</taxon>
        <taxon>Flavobacteriia</taxon>
        <taxon>Flavobacteriales</taxon>
        <taxon>Flavobacteriaceae</taxon>
    </lineage>
</organism>
<name>A0ABV8R609_9FLAO</name>
<gene>
    <name evidence="1" type="ORF">ACFOWD_00730</name>
</gene>
<reference evidence="2" key="1">
    <citation type="journal article" date="2019" name="Int. J. Syst. Evol. Microbiol.">
        <title>The Global Catalogue of Microorganisms (GCM) 10K type strain sequencing project: providing services to taxonomists for standard genome sequencing and annotation.</title>
        <authorList>
            <consortium name="The Broad Institute Genomics Platform"/>
            <consortium name="The Broad Institute Genome Sequencing Center for Infectious Disease"/>
            <person name="Wu L."/>
            <person name="Ma J."/>
        </authorList>
    </citation>
    <scope>NUCLEOTIDE SEQUENCE [LARGE SCALE GENOMIC DNA]</scope>
    <source>
        <strain evidence="2">CECT 8655</strain>
    </source>
</reference>
<dbReference type="RefSeq" id="WP_377407296.1">
    <property type="nucleotide sequence ID" value="NZ_JBHSCY010000001.1"/>
</dbReference>
<sequence length="153" mass="17169">MKTKSIFKNSIFILFLFLFLNGYSQITHRITLNVDTGQITKQTTNQYSNFGQPQNISNKDYTIEVNVGDYVEWVGVSTTSEDDYVDIESINHEGGARVFGKNVLNGSDGVVIAKVTEGRAGDSEKYTIKFRVYVDGEAKPGIFMIDPKIVIKR</sequence>
<evidence type="ECO:0000313" key="2">
    <source>
        <dbReference type="Proteomes" id="UP001595826"/>
    </source>
</evidence>
<comment type="caution">
    <text evidence="1">The sequence shown here is derived from an EMBL/GenBank/DDBJ whole genome shotgun (WGS) entry which is preliminary data.</text>
</comment>
<protein>
    <submittedName>
        <fullName evidence="1">Uncharacterized protein</fullName>
    </submittedName>
</protein>
<dbReference type="Proteomes" id="UP001595826">
    <property type="component" value="Unassembled WGS sequence"/>
</dbReference>
<keyword evidence="2" id="KW-1185">Reference proteome</keyword>